<evidence type="ECO:0000313" key="3">
    <source>
        <dbReference type="Proteomes" id="UP001059836"/>
    </source>
</evidence>
<dbReference type="RefSeq" id="WP_213244578.1">
    <property type="nucleotide sequence ID" value="NZ_CP045806.1"/>
</dbReference>
<dbReference type="SUPFAM" id="SSF47598">
    <property type="entry name" value="Ribbon-helix-helix"/>
    <property type="match status" value="1"/>
</dbReference>
<sequence length="80" mass="9216">MHKTTVYLPEELDQRLEAEAKAEGVSKAELIRRGVTKLLDESRRPRQAKPFPVFRSGRSRTVDELREDLVGQIAERAARR</sequence>
<dbReference type="InterPro" id="IPR002145">
    <property type="entry name" value="CopG"/>
</dbReference>
<dbReference type="Proteomes" id="UP001059836">
    <property type="component" value="Chromosome"/>
</dbReference>
<dbReference type="CDD" id="cd21631">
    <property type="entry name" value="RHH_CopG_NikR-like"/>
    <property type="match status" value="1"/>
</dbReference>
<dbReference type="InterPro" id="IPR013321">
    <property type="entry name" value="Arc_rbn_hlx_hlx"/>
</dbReference>
<keyword evidence="3" id="KW-1185">Reference proteome</keyword>
<name>A0ABX6IKD3_9ACTN</name>
<dbReference type="EMBL" id="CP045809">
    <property type="protein sequence ID" value="QHN36319.1"/>
    <property type="molecule type" value="Genomic_DNA"/>
</dbReference>
<proteinExistence type="predicted"/>
<gene>
    <name evidence="2" type="ORF">GII31_17010</name>
</gene>
<reference evidence="2" key="1">
    <citation type="journal article" date="2021" name="Nat. Microbiol.">
        <title>Cocultivation of an ultrasmall environmental parasitic bacterium with lytic ability against bacteria associated with wastewater foams.</title>
        <authorList>
            <person name="Batinovic S."/>
            <person name="Rose J.J.A."/>
            <person name="Ratcliffe J."/>
            <person name="Seviour R.J."/>
            <person name="Petrovski S."/>
        </authorList>
    </citation>
    <scope>NUCLEOTIDE SEQUENCE</scope>
    <source>
        <strain evidence="2">CON9</strain>
    </source>
</reference>
<dbReference type="Pfam" id="PF01402">
    <property type="entry name" value="RHH_1"/>
    <property type="match status" value="1"/>
</dbReference>
<feature type="domain" description="Ribbon-helix-helix protein CopG" evidence="1">
    <location>
        <begin position="3"/>
        <end position="41"/>
    </location>
</feature>
<dbReference type="Gene3D" id="1.10.1220.10">
    <property type="entry name" value="Met repressor-like"/>
    <property type="match status" value="1"/>
</dbReference>
<evidence type="ECO:0000259" key="1">
    <source>
        <dbReference type="Pfam" id="PF01402"/>
    </source>
</evidence>
<protein>
    <submittedName>
        <fullName evidence="2">Ribbon-helix-helix protein, CopG family</fullName>
    </submittedName>
</protein>
<dbReference type="InterPro" id="IPR010985">
    <property type="entry name" value="Ribbon_hlx_hlx"/>
</dbReference>
<accession>A0ABX6IKD3</accession>
<evidence type="ECO:0000313" key="2">
    <source>
        <dbReference type="EMBL" id="QHN36319.1"/>
    </source>
</evidence>
<organism evidence="2 3">
    <name type="scientific">Gordonia pseudamarae</name>
    <dbReference type="NCBI Taxonomy" id="2831662"/>
    <lineage>
        <taxon>Bacteria</taxon>
        <taxon>Bacillati</taxon>
        <taxon>Actinomycetota</taxon>
        <taxon>Actinomycetes</taxon>
        <taxon>Mycobacteriales</taxon>
        <taxon>Gordoniaceae</taxon>
        <taxon>Gordonia</taxon>
    </lineage>
</organism>